<comment type="caution">
    <text evidence="3">The sequence shown here is derived from an EMBL/GenBank/DDBJ whole genome shotgun (WGS) entry which is preliminary data.</text>
</comment>
<organism evidence="3 4">
    <name type="scientific">Plectosphaerella cucumerina</name>
    <dbReference type="NCBI Taxonomy" id="40658"/>
    <lineage>
        <taxon>Eukaryota</taxon>
        <taxon>Fungi</taxon>
        <taxon>Dikarya</taxon>
        <taxon>Ascomycota</taxon>
        <taxon>Pezizomycotina</taxon>
        <taxon>Sordariomycetes</taxon>
        <taxon>Hypocreomycetidae</taxon>
        <taxon>Glomerellales</taxon>
        <taxon>Plectosphaerellaceae</taxon>
        <taxon>Plectosphaerella</taxon>
    </lineage>
</organism>
<sequence length="195" mass="22106">MLLTSSQVSGIITGIIILSCSTALFLSGYVIQQRTVTQLRNAIKQAELYPSPKPHLPDRFRSATTELEDGTIVVVNSQAGAEVGAKEPLILEVKPEGRDAQKMILGGVKQDELQIGPRLELEKELRQKMLEADAMDAPEREKNVKKLSDKNQLHPDPEAEDQKPISRAERRRLIKEEIKRLSYDDQPVYYQRRLY</sequence>
<dbReference type="EMBL" id="JAGPXD010000001">
    <property type="protein sequence ID" value="KAH7377049.1"/>
    <property type="molecule type" value="Genomic_DNA"/>
</dbReference>
<feature type="region of interest" description="Disordered" evidence="1">
    <location>
        <begin position="132"/>
        <end position="169"/>
    </location>
</feature>
<name>A0A8K0TR91_9PEZI</name>
<dbReference type="OrthoDB" id="5367275at2759"/>
<reference evidence="3" key="1">
    <citation type="journal article" date="2021" name="Nat. Commun.">
        <title>Genetic determinants of endophytism in the Arabidopsis root mycobiome.</title>
        <authorList>
            <person name="Mesny F."/>
            <person name="Miyauchi S."/>
            <person name="Thiergart T."/>
            <person name="Pickel B."/>
            <person name="Atanasova L."/>
            <person name="Karlsson M."/>
            <person name="Huettel B."/>
            <person name="Barry K.W."/>
            <person name="Haridas S."/>
            <person name="Chen C."/>
            <person name="Bauer D."/>
            <person name="Andreopoulos W."/>
            <person name="Pangilinan J."/>
            <person name="LaButti K."/>
            <person name="Riley R."/>
            <person name="Lipzen A."/>
            <person name="Clum A."/>
            <person name="Drula E."/>
            <person name="Henrissat B."/>
            <person name="Kohler A."/>
            <person name="Grigoriev I.V."/>
            <person name="Martin F.M."/>
            <person name="Hacquard S."/>
        </authorList>
    </citation>
    <scope>NUCLEOTIDE SEQUENCE</scope>
    <source>
        <strain evidence="3">MPI-CAGE-AT-0016</strain>
    </source>
</reference>
<evidence type="ECO:0000256" key="1">
    <source>
        <dbReference type="SAM" id="MobiDB-lite"/>
    </source>
</evidence>
<evidence type="ECO:0000313" key="4">
    <source>
        <dbReference type="Proteomes" id="UP000813385"/>
    </source>
</evidence>
<keyword evidence="2" id="KW-1133">Transmembrane helix</keyword>
<keyword evidence="2" id="KW-0472">Membrane</keyword>
<evidence type="ECO:0000313" key="3">
    <source>
        <dbReference type="EMBL" id="KAH7377049.1"/>
    </source>
</evidence>
<gene>
    <name evidence="3" type="ORF">B0T11DRAFT_273346</name>
</gene>
<evidence type="ECO:0000256" key="2">
    <source>
        <dbReference type="SAM" id="Phobius"/>
    </source>
</evidence>
<feature type="compositionally biased region" description="Basic and acidic residues" evidence="1">
    <location>
        <begin position="132"/>
        <end position="168"/>
    </location>
</feature>
<feature type="transmembrane region" description="Helical" evidence="2">
    <location>
        <begin position="12"/>
        <end position="31"/>
    </location>
</feature>
<dbReference type="Proteomes" id="UP000813385">
    <property type="component" value="Unassembled WGS sequence"/>
</dbReference>
<accession>A0A8K0TR91</accession>
<dbReference type="AlphaFoldDB" id="A0A8K0TR91"/>
<keyword evidence="2" id="KW-0812">Transmembrane</keyword>
<proteinExistence type="predicted"/>
<protein>
    <submittedName>
        <fullName evidence="3">Uncharacterized protein</fullName>
    </submittedName>
</protein>
<keyword evidence="4" id="KW-1185">Reference proteome</keyword>